<dbReference type="AlphaFoldDB" id="A0A150GKM7"/>
<sequence>MSGGRLDHSLDSLIEAQGVGGRAPRAGAGGPGAGGQRMQPYGGGPRGGPVGGGGAPRGGGGGGRAPNANLGKISEELDDSATPNNAIKVGGNQDAKEIAARITESCRVGEPPALLTIGGQSINQAVKAIAIARAELSREGLQLSFQPAFRHTDRTKPLIAFYIAKERAPRQQATLGDDVVLTVASQSKIVPVAGAISGKVREQLKISLQAIGVDAVTNAVLAVGNARLFLEQDNYDIRVEPEFEKVEKNGQLMTAMRLSLIAEAL</sequence>
<comment type="caution">
    <text evidence="2">The sequence shown here is derived from an EMBL/GenBank/DDBJ whole genome shotgun (WGS) entry which is preliminary data.</text>
</comment>
<dbReference type="GO" id="GO:0003676">
    <property type="term" value="F:nucleic acid binding"/>
    <property type="evidence" value="ECO:0007669"/>
    <property type="project" value="InterPro"/>
</dbReference>
<dbReference type="PANTHER" id="PTHR35331">
    <property type="entry name" value="STAGE V SPORULATION PROTEIN S"/>
    <property type="match status" value="1"/>
</dbReference>
<dbReference type="EMBL" id="LSYV01000017">
    <property type="protein sequence ID" value="KXZ50373.1"/>
    <property type="molecule type" value="Genomic_DNA"/>
</dbReference>
<protein>
    <submittedName>
        <fullName evidence="2">Uncharacterized protein</fullName>
    </submittedName>
</protein>
<dbReference type="Proteomes" id="UP000075714">
    <property type="component" value="Unassembled WGS sequence"/>
</dbReference>
<evidence type="ECO:0000313" key="3">
    <source>
        <dbReference type="Proteomes" id="UP000075714"/>
    </source>
</evidence>
<proteinExistence type="predicted"/>
<gene>
    <name evidence="2" type="ORF">GPECTOR_16g546</name>
</gene>
<dbReference type="PANTHER" id="PTHR35331:SF1">
    <property type="entry name" value="STAGE V SPORULATION PROTEIN S"/>
    <property type="match status" value="1"/>
</dbReference>
<evidence type="ECO:0000313" key="2">
    <source>
        <dbReference type="EMBL" id="KXZ50373.1"/>
    </source>
</evidence>
<dbReference type="OrthoDB" id="10267179at2759"/>
<dbReference type="InterPro" id="IPR036882">
    <property type="entry name" value="Alba-like_dom_sf"/>
</dbReference>
<keyword evidence="3" id="KW-1185">Reference proteome</keyword>
<organism evidence="2 3">
    <name type="scientific">Gonium pectorale</name>
    <name type="common">Green alga</name>
    <dbReference type="NCBI Taxonomy" id="33097"/>
    <lineage>
        <taxon>Eukaryota</taxon>
        <taxon>Viridiplantae</taxon>
        <taxon>Chlorophyta</taxon>
        <taxon>core chlorophytes</taxon>
        <taxon>Chlorophyceae</taxon>
        <taxon>CS clade</taxon>
        <taxon>Chlamydomonadales</taxon>
        <taxon>Volvocaceae</taxon>
        <taxon>Gonium</taxon>
    </lineage>
</organism>
<evidence type="ECO:0000256" key="1">
    <source>
        <dbReference type="SAM" id="MobiDB-lite"/>
    </source>
</evidence>
<reference evidence="3" key="1">
    <citation type="journal article" date="2016" name="Nat. Commun.">
        <title>The Gonium pectorale genome demonstrates co-option of cell cycle regulation during the evolution of multicellularity.</title>
        <authorList>
            <person name="Hanschen E.R."/>
            <person name="Marriage T.N."/>
            <person name="Ferris P.J."/>
            <person name="Hamaji T."/>
            <person name="Toyoda A."/>
            <person name="Fujiyama A."/>
            <person name="Neme R."/>
            <person name="Noguchi H."/>
            <person name="Minakuchi Y."/>
            <person name="Suzuki M."/>
            <person name="Kawai-Toyooka H."/>
            <person name="Smith D.R."/>
            <person name="Sparks H."/>
            <person name="Anderson J."/>
            <person name="Bakaric R."/>
            <person name="Luria V."/>
            <person name="Karger A."/>
            <person name="Kirschner M.W."/>
            <person name="Durand P.M."/>
            <person name="Michod R.E."/>
            <person name="Nozaki H."/>
            <person name="Olson B.J."/>
        </authorList>
    </citation>
    <scope>NUCLEOTIDE SEQUENCE [LARGE SCALE GENOMIC DNA]</scope>
    <source>
        <strain evidence="3">NIES-2863</strain>
    </source>
</reference>
<name>A0A150GKM7_GONPE</name>
<accession>A0A150GKM7</accession>
<dbReference type="InterPro" id="IPR007347">
    <property type="entry name" value="SpoVS"/>
</dbReference>
<dbReference type="Gene3D" id="3.30.110.20">
    <property type="entry name" value="Alba-like domain"/>
    <property type="match status" value="2"/>
</dbReference>
<feature type="compositionally biased region" description="Gly residues" evidence="1">
    <location>
        <begin position="27"/>
        <end position="64"/>
    </location>
</feature>
<dbReference type="Pfam" id="PF04232">
    <property type="entry name" value="SpoVS"/>
    <property type="match status" value="2"/>
</dbReference>
<feature type="region of interest" description="Disordered" evidence="1">
    <location>
        <begin position="15"/>
        <end position="70"/>
    </location>
</feature>